<accession>A0A371FJU3</accession>
<feature type="transmembrane region" description="Helical" evidence="5">
    <location>
        <begin position="433"/>
        <end position="456"/>
    </location>
</feature>
<evidence type="ECO:0000256" key="3">
    <source>
        <dbReference type="ARBA" id="ARBA00022989"/>
    </source>
</evidence>
<dbReference type="Pfam" id="PF23262">
    <property type="entry name" value="NFD4_C"/>
    <property type="match status" value="1"/>
</dbReference>
<feature type="transmembrane region" description="Helical" evidence="5">
    <location>
        <begin position="468"/>
        <end position="489"/>
    </location>
</feature>
<name>A0A371FJU3_MUCPR</name>
<feature type="chain" id="PRO_5016771257" evidence="6">
    <location>
        <begin position="26"/>
        <end position="587"/>
    </location>
</feature>
<dbReference type="InterPro" id="IPR010658">
    <property type="entry name" value="Nodulin-like"/>
</dbReference>
<dbReference type="InterPro" id="IPR020846">
    <property type="entry name" value="MFS_dom"/>
</dbReference>
<evidence type="ECO:0000313" key="9">
    <source>
        <dbReference type="Proteomes" id="UP000257109"/>
    </source>
</evidence>
<dbReference type="PANTHER" id="PTHR21576:SF7">
    <property type="entry name" value="MAJOR FACILITATOR SUPERFAMILY PROTEIN"/>
    <property type="match status" value="1"/>
</dbReference>
<sequence>MAGQSRKWMILVATIWIQAFTGTNFDFSEYSSALKSVLNISQVQLNYLATANDMGKVFGWSSGLALMYLPLSLVIFIASAMGFVGYGLQWLAINNIITLPYSLVNSSPSTLSFFPPFSIMFFLLCLLSGCSICWFNTVCFVLCIRNFPVNRPLALSLTVSFNGVSAALYTLAANSIDPSSDALYLLLNALVPFLTSLAALVPILRQPPLDSLSRSPDTARRNSVIFLVLNFLAIFTGIYLLLFGSSTSDEATSRLYFGGAIMLLISPLCIPGIIYARDWFHNAIHSSFRMEESGFILVHVDDLELHKELLTRQNSALSLSNGDGHSLLSENGSQREKTSDVGCHKMLGQDQLAMLGEEHTAAVVVQRLDFWLYYVAYFFGGTIGLVYSNNLGQIAQSLGLSSSTSTLVTLYSSFSFFGRLLSAVPDYIRNKFYFARTGWLAIALVPTPVAFILLTASDSVAVLKTGTALIGLSSGFIFAAAVAVTSELFGPNSVSVNHNILITNIPIGSLLYGFLAAVIYDANAYSVPGDLMADSLVCMGRKCYFWTFVWWGGISALGLASSVLLFLRTKHAYDRFERHRISAQSMS</sequence>
<reference evidence="8" key="1">
    <citation type="submission" date="2018-05" db="EMBL/GenBank/DDBJ databases">
        <title>Draft genome of Mucuna pruriens seed.</title>
        <authorList>
            <person name="Nnadi N.E."/>
            <person name="Vos R."/>
            <person name="Hasami M.H."/>
            <person name="Devisetty U.K."/>
            <person name="Aguiy J.C."/>
        </authorList>
    </citation>
    <scope>NUCLEOTIDE SEQUENCE [LARGE SCALE GENOMIC DNA]</scope>
    <source>
        <strain evidence="8">JCA_2017</strain>
    </source>
</reference>
<dbReference type="Gene3D" id="1.20.1250.20">
    <property type="entry name" value="MFS general substrate transporter like domains"/>
    <property type="match status" value="1"/>
</dbReference>
<evidence type="ECO:0000256" key="1">
    <source>
        <dbReference type="ARBA" id="ARBA00004141"/>
    </source>
</evidence>
<dbReference type="Pfam" id="PF06813">
    <property type="entry name" value="Nodulin-like"/>
    <property type="match status" value="2"/>
</dbReference>
<dbReference type="GO" id="GO:0022857">
    <property type="term" value="F:transmembrane transporter activity"/>
    <property type="evidence" value="ECO:0007669"/>
    <property type="project" value="InterPro"/>
</dbReference>
<feature type="domain" description="Major facilitator superfamily (MFS) profile" evidence="7">
    <location>
        <begin position="368"/>
        <end position="587"/>
    </location>
</feature>
<keyword evidence="6" id="KW-0732">Signal</keyword>
<dbReference type="AlphaFoldDB" id="A0A371FJU3"/>
<feature type="non-terminal residue" evidence="8">
    <location>
        <position position="1"/>
    </location>
</feature>
<feature type="transmembrane region" description="Helical" evidence="5">
    <location>
        <begin position="255"/>
        <end position="276"/>
    </location>
</feature>
<comment type="subcellular location">
    <subcellularLocation>
        <location evidence="1">Membrane</location>
        <topology evidence="1">Multi-pass membrane protein</topology>
    </subcellularLocation>
</comment>
<dbReference type="EMBL" id="QJKJ01008817">
    <property type="protein sequence ID" value="RDX78589.1"/>
    <property type="molecule type" value="Genomic_DNA"/>
</dbReference>
<feature type="transmembrane region" description="Helical" evidence="5">
    <location>
        <begin position="154"/>
        <end position="176"/>
    </location>
</feature>
<feature type="transmembrane region" description="Helical" evidence="5">
    <location>
        <begin position="501"/>
        <end position="520"/>
    </location>
</feature>
<feature type="signal peptide" evidence="6">
    <location>
        <begin position="1"/>
        <end position="25"/>
    </location>
</feature>
<dbReference type="OrthoDB" id="410267at2759"/>
<gene>
    <name evidence="8" type="primary">NFD4</name>
    <name evidence="8" type="ORF">CR513_41113</name>
</gene>
<evidence type="ECO:0000313" key="8">
    <source>
        <dbReference type="EMBL" id="RDX78589.1"/>
    </source>
</evidence>
<feature type="transmembrane region" description="Helical" evidence="5">
    <location>
        <begin position="400"/>
        <end position="421"/>
    </location>
</feature>
<feature type="transmembrane region" description="Helical" evidence="5">
    <location>
        <begin position="224"/>
        <end position="243"/>
    </location>
</feature>
<evidence type="ECO:0000256" key="4">
    <source>
        <dbReference type="ARBA" id="ARBA00023136"/>
    </source>
</evidence>
<keyword evidence="4 5" id="KW-0472">Membrane</keyword>
<keyword evidence="9" id="KW-1185">Reference proteome</keyword>
<organism evidence="8 9">
    <name type="scientific">Mucuna pruriens</name>
    <name type="common">Velvet bean</name>
    <name type="synonym">Dolichos pruriens</name>
    <dbReference type="NCBI Taxonomy" id="157652"/>
    <lineage>
        <taxon>Eukaryota</taxon>
        <taxon>Viridiplantae</taxon>
        <taxon>Streptophyta</taxon>
        <taxon>Embryophyta</taxon>
        <taxon>Tracheophyta</taxon>
        <taxon>Spermatophyta</taxon>
        <taxon>Magnoliopsida</taxon>
        <taxon>eudicotyledons</taxon>
        <taxon>Gunneridae</taxon>
        <taxon>Pentapetalae</taxon>
        <taxon>rosids</taxon>
        <taxon>fabids</taxon>
        <taxon>Fabales</taxon>
        <taxon>Fabaceae</taxon>
        <taxon>Papilionoideae</taxon>
        <taxon>50 kb inversion clade</taxon>
        <taxon>NPAAA clade</taxon>
        <taxon>indigoferoid/millettioid clade</taxon>
        <taxon>Phaseoleae</taxon>
        <taxon>Mucuna</taxon>
    </lineage>
</organism>
<protein>
    <submittedName>
        <fullName evidence="8">Protein NUCLEAR FUSION DEFECTIVE 4</fullName>
    </submittedName>
</protein>
<evidence type="ECO:0000256" key="6">
    <source>
        <dbReference type="SAM" id="SignalP"/>
    </source>
</evidence>
<feature type="transmembrane region" description="Helical" evidence="5">
    <location>
        <begin position="182"/>
        <end position="204"/>
    </location>
</feature>
<evidence type="ECO:0000259" key="7">
    <source>
        <dbReference type="PROSITE" id="PS50850"/>
    </source>
</evidence>
<comment type="caution">
    <text evidence="8">The sequence shown here is derived from an EMBL/GenBank/DDBJ whole genome shotgun (WGS) entry which is preliminary data.</text>
</comment>
<dbReference type="PANTHER" id="PTHR21576">
    <property type="entry name" value="UNCHARACTERIZED NODULIN-LIKE PROTEIN"/>
    <property type="match status" value="1"/>
</dbReference>
<dbReference type="InterPro" id="IPR036259">
    <property type="entry name" value="MFS_trans_sf"/>
</dbReference>
<proteinExistence type="predicted"/>
<keyword evidence="3 5" id="KW-1133">Transmembrane helix</keyword>
<dbReference type="GO" id="GO:0016020">
    <property type="term" value="C:membrane"/>
    <property type="evidence" value="ECO:0007669"/>
    <property type="project" value="UniProtKB-SubCell"/>
</dbReference>
<feature type="transmembrane region" description="Helical" evidence="5">
    <location>
        <begin position="57"/>
        <end position="76"/>
    </location>
</feature>
<keyword evidence="2 5" id="KW-0812">Transmembrane</keyword>
<dbReference type="SUPFAM" id="SSF103473">
    <property type="entry name" value="MFS general substrate transporter"/>
    <property type="match status" value="1"/>
</dbReference>
<feature type="transmembrane region" description="Helical" evidence="5">
    <location>
        <begin position="544"/>
        <end position="567"/>
    </location>
</feature>
<dbReference type="PROSITE" id="PS50850">
    <property type="entry name" value="MFS"/>
    <property type="match status" value="1"/>
</dbReference>
<evidence type="ECO:0000256" key="2">
    <source>
        <dbReference type="ARBA" id="ARBA00022692"/>
    </source>
</evidence>
<evidence type="ECO:0000256" key="5">
    <source>
        <dbReference type="SAM" id="Phobius"/>
    </source>
</evidence>
<feature type="transmembrane region" description="Helical" evidence="5">
    <location>
        <begin position="370"/>
        <end position="388"/>
    </location>
</feature>
<feature type="transmembrane region" description="Helical" evidence="5">
    <location>
        <begin position="116"/>
        <end position="142"/>
    </location>
</feature>
<dbReference type="InterPro" id="IPR056555">
    <property type="entry name" value="NFD4_C"/>
</dbReference>
<dbReference type="Proteomes" id="UP000257109">
    <property type="component" value="Unassembled WGS sequence"/>
</dbReference>